<protein>
    <submittedName>
        <fullName evidence="1">Uncharacterized protein</fullName>
    </submittedName>
</protein>
<dbReference type="Proteomes" id="UP001054945">
    <property type="component" value="Unassembled WGS sequence"/>
</dbReference>
<dbReference type="EMBL" id="BPLR01014247">
    <property type="protein sequence ID" value="GIY67478.1"/>
    <property type="molecule type" value="Genomic_DNA"/>
</dbReference>
<evidence type="ECO:0000313" key="1">
    <source>
        <dbReference type="EMBL" id="GIY67478.1"/>
    </source>
</evidence>
<sequence length="82" mass="9334">METAEEEWWRRMVLAATSDYSFREIAPGASNQMMINPELLDATCAEEASPFQNNLMQAMNVGNQTSAEQQARINCRRSETFN</sequence>
<organism evidence="1 2">
    <name type="scientific">Caerostris extrusa</name>
    <name type="common">Bark spider</name>
    <name type="synonym">Caerostris bankana</name>
    <dbReference type="NCBI Taxonomy" id="172846"/>
    <lineage>
        <taxon>Eukaryota</taxon>
        <taxon>Metazoa</taxon>
        <taxon>Ecdysozoa</taxon>
        <taxon>Arthropoda</taxon>
        <taxon>Chelicerata</taxon>
        <taxon>Arachnida</taxon>
        <taxon>Araneae</taxon>
        <taxon>Araneomorphae</taxon>
        <taxon>Entelegynae</taxon>
        <taxon>Araneoidea</taxon>
        <taxon>Araneidae</taxon>
        <taxon>Caerostris</taxon>
    </lineage>
</organism>
<comment type="caution">
    <text evidence="1">The sequence shown here is derived from an EMBL/GenBank/DDBJ whole genome shotgun (WGS) entry which is preliminary data.</text>
</comment>
<name>A0AAV4VBP2_CAEEX</name>
<dbReference type="AlphaFoldDB" id="A0AAV4VBP2"/>
<evidence type="ECO:0000313" key="2">
    <source>
        <dbReference type="Proteomes" id="UP001054945"/>
    </source>
</evidence>
<keyword evidence="2" id="KW-1185">Reference proteome</keyword>
<gene>
    <name evidence="1" type="ORF">CEXT_563921</name>
</gene>
<proteinExistence type="predicted"/>
<reference evidence="1 2" key="1">
    <citation type="submission" date="2021-06" db="EMBL/GenBank/DDBJ databases">
        <title>Caerostris extrusa draft genome.</title>
        <authorList>
            <person name="Kono N."/>
            <person name="Arakawa K."/>
        </authorList>
    </citation>
    <scope>NUCLEOTIDE SEQUENCE [LARGE SCALE GENOMIC DNA]</scope>
</reference>
<accession>A0AAV4VBP2</accession>